<dbReference type="InterPro" id="IPR025375">
    <property type="entry name" value="DUF4365"/>
</dbReference>
<evidence type="ECO:0000313" key="6">
    <source>
        <dbReference type="Proteomes" id="UP000886818"/>
    </source>
</evidence>
<dbReference type="Pfam" id="PF14280">
    <property type="entry name" value="DUF4365"/>
    <property type="match status" value="1"/>
</dbReference>
<keyword evidence="2 3" id="KW-0802">TPR repeat</keyword>
<keyword evidence="1" id="KW-0677">Repeat</keyword>
<dbReference type="PANTHER" id="PTHR44943:SF4">
    <property type="entry name" value="TPR REPEAT-CONTAINING PROTEIN MJ0798"/>
    <property type="match status" value="1"/>
</dbReference>
<name>A0ABX8RD17_9CLOT</name>
<evidence type="ECO:0000256" key="3">
    <source>
        <dbReference type="PROSITE-ProRule" id="PRU00339"/>
    </source>
</evidence>
<evidence type="ECO:0000259" key="4">
    <source>
        <dbReference type="Pfam" id="PF14280"/>
    </source>
</evidence>
<dbReference type="Pfam" id="PF13181">
    <property type="entry name" value="TPR_8"/>
    <property type="match status" value="2"/>
</dbReference>
<reference evidence="5" key="1">
    <citation type="submission" date="2021-07" db="EMBL/GenBank/DDBJ databases">
        <title>Complete genome sequence of Crassaminicella sp. 143-21, isolated from a deep-sea hydrothermal vent.</title>
        <authorList>
            <person name="Li X."/>
        </authorList>
    </citation>
    <scope>NUCLEOTIDE SEQUENCE</scope>
    <source>
        <strain evidence="5">143-21</strain>
    </source>
</reference>
<gene>
    <name evidence="5" type="ORF">KVH43_04355</name>
</gene>
<dbReference type="EMBL" id="CP078093">
    <property type="protein sequence ID" value="QXM06957.1"/>
    <property type="molecule type" value="Genomic_DNA"/>
</dbReference>
<evidence type="ECO:0000256" key="1">
    <source>
        <dbReference type="ARBA" id="ARBA00022737"/>
    </source>
</evidence>
<proteinExistence type="predicted"/>
<keyword evidence="6" id="KW-1185">Reference proteome</keyword>
<dbReference type="RefSeq" id="WP_218283649.1">
    <property type="nucleotide sequence ID" value="NZ_CP078093.1"/>
</dbReference>
<feature type="repeat" description="TPR" evidence="3">
    <location>
        <begin position="238"/>
        <end position="271"/>
    </location>
</feature>
<evidence type="ECO:0000313" key="5">
    <source>
        <dbReference type="EMBL" id="QXM06957.1"/>
    </source>
</evidence>
<dbReference type="Pfam" id="PF13424">
    <property type="entry name" value="TPR_12"/>
    <property type="match status" value="1"/>
</dbReference>
<feature type="domain" description="DUF4365" evidence="4">
    <location>
        <begin position="13"/>
        <end position="122"/>
    </location>
</feature>
<protein>
    <submittedName>
        <fullName evidence="5">DUF4365 domain-containing protein</fullName>
    </submittedName>
</protein>
<sequence length="684" mass="78818">MTKENNRLVDQRGTGYFTYVCSELGILFRNEKDHDKGIDGDIELAHVNVPKKRISVQLKSRTKPYITKKNTTSITVTQENLDHWASSGRPVILVVYDDANKSLYWTRVDNAEDTLIQVSTKSLFNESALADLAIILSRYYHRLSTNIASFSDTLSEIGFTDLDSEITGEMENKINKAYESVKKNEYENAYDIFMSLTETFQSNFWLKYNAGVCALNICEIDTVSEIVNKLYIEHPNRAETYELFGNYLASIGNYRGAEEFLNKAISLNSKCSHIWNSLGLLYYCMKRHQKSIKAFERSIEIQENAKIYFNIAICYVSANEVELALEFYDKAIHINNKFYDAYINKGILLASLFRIEEAKECYVNAIAISQKRNEAFINLATLLKDLNENEDSMNYFQNALINDTECKICHSNIALLYCRLGDKTNALKHFSLSINQFDAQNHEINITDIGYECAYIITLNLNNNDIKITSISEFALFNRIPSLRAIGKDLDQEDIERDVILKNSLENLKNTNESSIFIRNKNNKQKTKNNTRGMWFFVSSDSEELGISLCRLVAYSIEDQDYFKKIKREVIRQLKIEYKHSDIEKLNIEYEDKSYNGSFSTFRDESGIVSIKIFKRLTGEISFHVFLGTYTLSGIMNTDNIKTLQGVRNTREYNLPVSLTFTSFVDGIIENITIKDIYNIEFEI</sequence>
<dbReference type="Proteomes" id="UP000886818">
    <property type="component" value="Chromosome"/>
</dbReference>
<organism evidence="5 6">
    <name type="scientific">Crassaminicella indica</name>
    <dbReference type="NCBI Taxonomy" id="2855394"/>
    <lineage>
        <taxon>Bacteria</taxon>
        <taxon>Bacillati</taxon>
        <taxon>Bacillota</taxon>
        <taxon>Clostridia</taxon>
        <taxon>Eubacteriales</taxon>
        <taxon>Clostridiaceae</taxon>
        <taxon>Crassaminicella</taxon>
    </lineage>
</organism>
<dbReference type="PANTHER" id="PTHR44943">
    <property type="entry name" value="CELLULOSE SYNTHASE OPERON PROTEIN C"/>
    <property type="match status" value="1"/>
</dbReference>
<dbReference type="PROSITE" id="PS50005">
    <property type="entry name" value="TPR"/>
    <property type="match status" value="2"/>
</dbReference>
<dbReference type="InterPro" id="IPR051685">
    <property type="entry name" value="Ycf3/AcsC/BcsC/TPR_MFPF"/>
</dbReference>
<dbReference type="InterPro" id="IPR019734">
    <property type="entry name" value="TPR_rpt"/>
</dbReference>
<accession>A0ABX8RD17</accession>
<evidence type="ECO:0000256" key="2">
    <source>
        <dbReference type="ARBA" id="ARBA00022803"/>
    </source>
</evidence>
<feature type="repeat" description="TPR" evidence="3">
    <location>
        <begin position="272"/>
        <end position="305"/>
    </location>
</feature>
<dbReference type="SMART" id="SM00028">
    <property type="entry name" value="TPR"/>
    <property type="match status" value="6"/>
</dbReference>